<gene>
    <name evidence="6" type="ORF">E4K64_32100</name>
</gene>
<dbReference type="PANTHER" id="PTHR24567:SF74">
    <property type="entry name" value="HTH-TYPE TRANSCRIPTIONAL REGULATOR ARCR"/>
    <property type="match status" value="1"/>
</dbReference>
<dbReference type="CDD" id="cd00038">
    <property type="entry name" value="CAP_ED"/>
    <property type="match status" value="1"/>
</dbReference>
<dbReference type="AlphaFoldDB" id="A0A4Y9NUB2"/>
<dbReference type="PANTHER" id="PTHR24567">
    <property type="entry name" value="CRP FAMILY TRANSCRIPTIONAL REGULATORY PROTEIN"/>
    <property type="match status" value="1"/>
</dbReference>
<dbReference type="PROSITE" id="PS50042">
    <property type="entry name" value="CNMP_BINDING_3"/>
    <property type="match status" value="1"/>
</dbReference>
<feature type="domain" description="HTH crp-type" evidence="5">
    <location>
        <begin position="145"/>
        <end position="211"/>
    </location>
</feature>
<evidence type="ECO:0000256" key="2">
    <source>
        <dbReference type="ARBA" id="ARBA00023125"/>
    </source>
</evidence>
<dbReference type="PROSITE" id="PS51063">
    <property type="entry name" value="HTH_CRP_2"/>
    <property type="match status" value="1"/>
</dbReference>
<comment type="caution">
    <text evidence="6">The sequence shown here is derived from an EMBL/GenBank/DDBJ whole genome shotgun (WGS) entry which is preliminary data.</text>
</comment>
<keyword evidence="1" id="KW-0805">Transcription regulation</keyword>
<dbReference type="InterPro" id="IPR000595">
    <property type="entry name" value="cNMP-bd_dom"/>
</dbReference>
<dbReference type="SUPFAM" id="SSF46785">
    <property type="entry name" value="Winged helix' DNA-binding domain"/>
    <property type="match status" value="1"/>
</dbReference>
<dbReference type="SMART" id="SM00419">
    <property type="entry name" value="HTH_CRP"/>
    <property type="match status" value="1"/>
</dbReference>
<dbReference type="GO" id="GO:0003700">
    <property type="term" value="F:DNA-binding transcription factor activity"/>
    <property type="evidence" value="ECO:0007669"/>
    <property type="project" value="TreeGrafter"/>
</dbReference>
<evidence type="ECO:0000256" key="1">
    <source>
        <dbReference type="ARBA" id="ARBA00023015"/>
    </source>
</evidence>
<name>A0A4Y9NUB2_9BRAD</name>
<organism evidence="6 7">
    <name type="scientific">Bradyrhizobium frederickii</name>
    <dbReference type="NCBI Taxonomy" id="2560054"/>
    <lineage>
        <taxon>Bacteria</taxon>
        <taxon>Pseudomonadati</taxon>
        <taxon>Pseudomonadota</taxon>
        <taxon>Alphaproteobacteria</taxon>
        <taxon>Hyphomicrobiales</taxon>
        <taxon>Nitrobacteraceae</taxon>
        <taxon>Bradyrhizobium</taxon>
    </lineage>
</organism>
<reference evidence="6 7" key="1">
    <citation type="submission" date="2019-03" db="EMBL/GenBank/DDBJ databases">
        <title>Bradyrhizobium strains diversity.</title>
        <authorList>
            <person name="Urquiaga M.C.O."/>
            <person name="Hungria M."/>
            <person name="Delamuta J.R.M."/>
            <person name="Klepa M.S."/>
        </authorList>
    </citation>
    <scope>NUCLEOTIDE SEQUENCE [LARGE SCALE GENOMIC DNA]</scope>
    <source>
        <strain evidence="6 7">CNPSo 3426</strain>
    </source>
</reference>
<keyword evidence="3" id="KW-0804">Transcription</keyword>
<feature type="domain" description="Cyclic nucleotide-binding" evidence="4">
    <location>
        <begin position="11"/>
        <end position="124"/>
    </location>
</feature>
<dbReference type="Gene3D" id="1.10.10.10">
    <property type="entry name" value="Winged helix-like DNA-binding domain superfamily/Winged helix DNA-binding domain"/>
    <property type="match status" value="1"/>
</dbReference>
<dbReference type="EMBL" id="SPQS01000024">
    <property type="protein sequence ID" value="TFV69875.1"/>
    <property type="molecule type" value="Genomic_DNA"/>
</dbReference>
<evidence type="ECO:0000313" key="6">
    <source>
        <dbReference type="EMBL" id="TFV69875.1"/>
    </source>
</evidence>
<dbReference type="Pfam" id="PF13545">
    <property type="entry name" value="HTH_Crp_2"/>
    <property type="match status" value="1"/>
</dbReference>
<dbReference type="InterPro" id="IPR018490">
    <property type="entry name" value="cNMP-bd_dom_sf"/>
</dbReference>
<accession>A0A4Y9NUB2</accession>
<dbReference type="Proteomes" id="UP000297700">
    <property type="component" value="Unassembled WGS sequence"/>
</dbReference>
<dbReference type="GO" id="GO:0003677">
    <property type="term" value="F:DNA binding"/>
    <property type="evidence" value="ECO:0007669"/>
    <property type="project" value="UniProtKB-KW"/>
</dbReference>
<sequence>MTASAPPPNQLLQLLDPPAFDLLRPHLATVELVRKSVLGEAGAALRHVYFPHAGSVSITVGLSDGQMIEIAMLGRDSVVGGGAALADGIALSDAAVLFPGTASVLEVVAFRSVAAASASFRELIIRQEQSLLAHAQQSLLCNTLHPVEARLARWLLRARELSHGEILPLTQEALAQMIGVRRNAISSVAHDLQRAGIIHYSRGHIEILDPRALQATSCECHATVKLYHLRLLGAVPMARAINCRPA</sequence>
<dbReference type="InterPro" id="IPR050397">
    <property type="entry name" value="Env_Response_Regulators"/>
</dbReference>
<evidence type="ECO:0000259" key="5">
    <source>
        <dbReference type="PROSITE" id="PS51063"/>
    </source>
</evidence>
<dbReference type="InterPro" id="IPR014710">
    <property type="entry name" value="RmlC-like_jellyroll"/>
</dbReference>
<dbReference type="FunFam" id="1.10.10.10:FF:000474">
    <property type="entry name" value="Putative transcriptional regulator, Crp/Fnr family"/>
    <property type="match status" value="1"/>
</dbReference>
<dbReference type="SMART" id="SM00100">
    <property type="entry name" value="cNMP"/>
    <property type="match status" value="1"/>
</dbReference>
<protein>
    <submittedName>
        <fullName evidence="6">Crp/Fnr family transcriptional regulator</fullName>
    </submittedName>
</protein>
<dbReference type="InterPro" id="IPR036390">
    <property type="entry name" value="WH_DNA-bd_sf"/>
</dbReference>
<dbReference type="InterPro" id="IPR012318">
    <property type="entry name" value="HTH_CRP"/>
</dbReference>
<dbReference type="Gene3D" id="2.60.120.10">
    <property type="entry name" value="Jelly Rolls"/>
    <property type="match status" value="1"/>
</dbReference>
<evidence type="ECO:0000313" key="7">
    <source>
        <dbReference type="Proteomes" id="UP000297700"/>
    </source>
</evidence>
<dbReference type="GO" id="GO:0005829">
    <property type="term" value="C:cytosol"/>
    <property type="evidence" value="ECO:0007669"/>
    <property type="project" value="TreeGrafter"/>
</dbReference>
<dbReference type="RefSeq" id="WP_135166968.1">
    <property type="nucleotide sequence ID" value="NZ_SPQS01000024.1"/>
</dbReference>
<proteinExistence type="predicted"/>
<evidence type="ECO:0000256" key="3">
    <source>
        <dbReference type="ARBA" id="ARBA00023163"/>
    </source>
</evidence>
<evidence type="ECO:0000259" key="4">
    <source>
        <dbReference type="PROSITE" id="PS50042"/>
    </source>
</evidence>
<dbReference type="InterPro" id="IPR036388">
    <property type="entry name" value="WH-like_DNA-bd_sf"/>
</dbReference>
<dbReference type="SUPFAM" id="SSF51206">
    <property type="entry name" value="cAMP-binding domain-like"/>
    <property type="match status" value="1"/>
</dbReference>
<keyword evidence="2" id="KW-0238">DNA-binding</keyword>